<evidence type="ECO:0000313" key="1">
    <source>
        <dbReference type="EMBL" id="TFK73780.1"/>
    </source>
</evidence>
<keyword evidence="2" id="KW-1185">Reference proteome</keyword>
<dbReference type="EMBL" id="ML208273">
    <property type="protein sequence ID" value="TFK73780.1"/>
    <property type="molecule type" value="Genomic_DNA"/>
</dbReference>
<gene>
    <name evidence="1" type="ORF">BDN72DRAFT_152849</name>
</gene>
<sequence>MVDGFRHARVRAAVFQVFLGVSGHCSGQDVIATRLKPILFKLGGGGVRSYVRPTRMSAHLHSHSVRDRRLVNSALKQHVRSSEKSSNK</sequence>
<evidence type="ECO:0000313" key="2">
    <source>
        <dbReference type="Proteomes" id="UP000308600"/>
    </source>
</evidence>
<dbReference type="Proteomes" id="UP000308600">
    <property type="component" value="Unassembled WGS sequence"/>
</dbReference>
<accession>A0ACD3B6N1</accession>
<name>A0ACD3B6N1_9AGAR</name>
<organism evidence="1 2">
    <name type="scientific">Pluteus cervinus</name>
    <dbReference type="NCBI Taxonomy" id="181527"/>
    <lineage>
        <taxon>Eukaryota</taxon>
        <taxon>Fungi</taxon>
        <taxon>Dikarya</taxon>
        <taxon>Basidiomycota</taxon>
        <taxon>Agaricomycotina</taxon>
        <taxon>Agaricomycetes</taxon>
        <taxon>Agaricomycetidae</taxon>
        <taxon>Agaricales</taxon>
        <taxon>Pluteineae</taxon>
        <taxon>Pluteaceae</taxon>
        <taxon>Pluteus</taxon>
    </lineage>
</organism>
<protein>
    <submittedName>
        <fullName evidence="1">Uncharacterized protein</fullName>
    </submittedName>
</protein>
<proteinExistence type="predicted"/>
<reference evidence="1 2" key="1">
    <citation type="journal article" date="2019" name="Nat. Ecol. Evol.">
        <title>Megaphylogeny resolves global patterns of mushroom evolution.</title>
        <authorList>
            <person name="Varga T."/>
            <person name="Krizsan K."/>
            <person name="Foldi C."/>
            <person name="Dima B."/>
            <person name="Sanchez-Garcia M."/>
            <person name="Sanchez-Ramirez S."/>
            <person name="Szollosi G.J."/>
            <person name="Szarkandi J.G."/>
            <person name="Papp V."/>
            <person name="Albert L."/>
            <person name="Andreopoulos W."/>
            <person name="Angelini C."/>
            <person name="Antonin V."/>
            <person name="Barry K.W."/>
            <person name="Bougher N.L."/>
            <person name="Buchanan P."/>
            <person name="Buyck B."/>
            <person name="Bense V."/>
            <person name="Catcheside P."/>
            <person name="Chovatia M."/>
            <person name="Cooper J."/>
            <person name="Damon W."/>
            <person name="Desjardin D."/>
            <person name="Finy P."/>
            <person name="Geml J."/>
            <person name="Haridas S."/>
            <person name="Hughes K."/>
            <person name="Justo A."/>
            <person name="Karasinski D."/>
            <person name="Kautmanova I."/>
            <person name="Kiss B."/>
            <person name="Kocsube S."/>
            <person name="Kotiranta H."/>
            <person name="LaButti K.M."/>
            <person name="Lechner B.E."/>
            <person name="Liimatainen K."/>
            <person name="Lipzen A."/>
            <person name="Lukacs Z."/>
            <person name="Mihaltcheva S."/>
            <person name="Morgado L.N."/>
            <person name="Niskanen T."/>
            <person name="Noordeloos M.E."/>
            <person name="Ohm R.A."/>
            <person name="Ortiz-Santana B."/>
            <person name="Ovrebo C."/>
            <person name="Racz N."/>
            <person name="Riley R."/>
            <person name="Savchenko A."/>
            <person name="Shiryaev A."/>
            <person name="Soop K."/>
            <person name="Spirin V."/>
            <person name="Szebenyi C."/>
            <person name="Tomsovsky M."/>
            <person name="Tulloss R.E."/>
            <person name="Uehling J."/>
            <person name="Grigoriev I.V."/>
            <person name="Vagvolgyi C."/>
            <person name="Papp T."/>
            <person name="Martin F.M."/>
            <person name="Miettinen O."/>
            <person name="Hibbett D.S."/>
            <person name="Nagy L.G."/>
        </authorList>
    </citation>
    <scope>NUCLEOTIDE SEQUENCE [LARGE SCALE GENOMIC DNA]</scope>
    <source>
        <strain evidence="1 2">NL-1719</strain>
    </source>
</reference>